<keyword evidence="2" id="KW-1185">Reference proteome</keyword>
<evidence type="ECO:0000313" key="2">
    <source>
        <dbReference type="Proteomes" id="UP001164965"/>
    </source>
</evidence>
<accession>A0ABY6P428</accession>
<reference evidence="1" key="1">
    <citation type="submission" date="2022-10" db="EMBL/GenBank/DDBJ databases">
        <title>Rhodococcus sp.75.</title>
        <authorList>
            <person name="Sun M."/>
        </authorList>
    </citation>
    <scope>NUCLEOTIDE SEQUENCE</scope>
    <source>
        <strain evidence="1">75</strain>
    </source>
</reference>
<organism evidence="1 2">
    <name type="scientific">Rhodococcus antarcticus</name>
    <dbReference type="NCBI Taxonomy" id="2987751"/>
    <lineage>
        <taxon>Bacteria</taxon>
        <taxon>Bacillati</taxon>
        <taxon>Actinomycetota</taxon>
        <taxon>Actinomycetes</taxon>
        <taxon>Mycobacteriales</taxon>
        <taxon>Nocardiaceae</taxon>
        <taxon>Rhodococcus</taxon>
    </lineage>
</organism>
<sequence>MNDPRPAQYPSTALQVPTPADLVVAPTPQDRALVVAEHLSCDCLPAAVPVVGHLDGCPSRGTP</sequence>
<protein>
    <submittedName>
        <fullName evidence="1">Uncharacterized protein</fullName>
    </submittedName>
</protein>
<gene>
    <name evidence="1" type="ORF">RHODO2019_08530</name>
</gene>
<dbReference type="EMBL" id="CP110615">
    <property type="protein sequence ID" value="UZJ26424.1"/>
    <property type="molecule type" value="Genomic_DNA"/>
</dbReference>
<name>A0ABY6P428_9NOCA</name>
<evidence type="ECO:0000313" key="1">
    <source>
        <dbReference type="EMBL" id="UZJ26424.1"/>
    </source>
</evidence>
<proteinExistence type="predicted"/>
<dbReference type="Proteomes" id="UP001164965">
    <property type="component" value="Chromosome"/>
</dbReference>
<dbReference type="RefSeq" id="WP_265384528.1">
    <property type="nucleotide sequence ID" value="NZ_CP110615.1"/>
</dbReference>